<dbReference type="EMBL" id="UINC01208178">
    <property type="protein sequence ID" value="SVE30591.1"/>
    <property type="molecule type" value="Genomic_DNA"/>
</dbReference>
<dbReference type="AlphaFoldDB" id="A0A383CEJ9"/>
<reference evidence="2" key="1">
    <citation type="submission" date="2018-05" db="EMBL/GenBank/DDBJ databases">
        <authorList>
            <person name="Lanie J.A."/>
            <person name="Ng W.-L."/>
            <person name="Kazmierczak K.M."/>
            <person name="Andrzejewski T.M."/>
            <person name="Davidsen T.M."/>
            <person name="Wayne K.J."/>
            <person name="Tettelin H."/>
            <person name="Glass J.I."/>
            <person name="Rusch D."/>
            <person name="Podicherti R."/>
            <person name="Tsui H.-C.T."/>
            <person name="Winkler M.E."/>
        </authorList>
    </citation>
    <scope>NUCLEOTIDE SEQUENCE</scope>
</reference>
<proteinExistence type="predicted"/>
<accession>A0A383CEJ9</accession>
<protein>
    <submittedName>
        <fullName evidence="2">Uncharacterized protein</fullName>
    </submittedName>
</protein>
<organism evidence="2">
    <name type="scientific">marine metagenome</name>
    <dbReference type="NCBI Taxonomy" id="408172"/>
    <lineage>
        <taxon>unclassified sequences</taxon>
        <taxon>metagenomes</taxon>
        <taxon>ecological metagenomes</taxon>
    </lineage>
</organism>
<name>A0A383CEJ9_9ZZZZ</name>
<gene>
    <name evidence="2" type="ORF">METZ01_LOCUS483445</name>
</gene>
<evidence type="ECO:0000256" key="1">
    <source>
        <dbReference type="SAM" id="MobiDB-lite"/>
    </source>
</evidence>
<feature type="region of interest" description="Disordered" evidence="1">
    <location>
        <begin position="1"/>
        <end position="23"/>
    </location>
</feature>
<evidence type="ECO:0000313" key="2">
    <source>
        <dbReference type="EMBL" id="SVE30591.1"/>
    </source>
</evidence>
<sequence length="23" mass="2376">MVHPEAKPPAEAPASKIVTFAPS</sequence>